<evidence type="ECO:0000256" key="1">
    <source>
        <dbReference type="SAM" id="MobiDB-lite"/>
    </source>
</evidence>
<dbReference type="Proteomes" id="UP000645257">
    <property type="component" value="Unassembled WGS sequence"/>
</dbReference>
<dbReference type="AlphaFoldDB" id="A0A918NXA7"/>
<feature type="compositionally biased region" description="Polar residues" evidence="1">
    <location>
        <begin position="1"/>
        <end position="19"/>
    </location>
</feature>
<sequence length="156" mass="16893">MLIPTANPSAGTPTPTPIRSGSFWPELDPAIARSQMRLDGTVTDERLRAALIEAIASVNSQLAEFRRQRQAGGVASLMAITADEVDGQSVLVNRWYRAVLCLAAANLTERYRSFDSTGAGDKKAADLDTTVDDLRRDAHWAITAIQGVPRTTVELI</sequence>
<keyword evidence="3" id="KW-1185">Reference proteome</keyword>
<gene>
    <name evidence="2" type="ORF">GCM10011289_02780</name>
</gene>
<proteinExistence type="predicted"/>
<evidence type="ECO:0000313" key="3">
    <source>
        <dbReference type="Proteomes" id="UP000645257"/>
    </source>
</evidence>
<dbReference type="EMBL" id="BMYX01000001">
    <property type="protein sequence ID" value="GGY03877.1"/>
    <property type="molecule type" value="Genomic_DNA"/>
</dbReference>
<dbReference type="InterPro" id="IPR009225">
    <property type="entry name" value="Phage_head_completion_GpL"/>
</dbReference>
<name>A0A918NXA7_9NEIS</name>
<comment type="caution">
    <text evidence="2">The sequence shown here is derived from an EMBL/GenBank/DDBJ whole genome shotgun (WGS) entry which is preliminary data.</text>
</comment>
<reference evidence="2" key="1">
    <citation type="journal article" date="2014" name="Int. J. Syst. Evol. Microbiol.">
        <title>Complete genome sequence of Corynebacterium casei LMG S-19264T (=DSM 44701T), isolated from a smear-ripened cheese.</title>
        <authorList>
            <consortium name="US DOE Joint Genome Institute (JGI-PGF)"/>
            <person name="Walter F."/>
            <person name="Albersmeier A."/>
            <person name="Kalinowski J."/>
            <person name="Ruckert C."/>
        </authorList>
    </citation>
    <scope>NUCLEOTIDE SEQUENCE</scope>
    <source>
        <strain evidence="2">KCTC 32182</strain>
    </source>
</reference>
<dbReference type="Pfam" id="PF05926">
    <property type="entry name" value="Phage_GPL"/>
    <property type="match status" value="1"/>
</dbReference>
<protein>
    <submittedName>
        <fullName evidence="2">Bacteriophage head completion/stabilization protein</fullName>
    </submittedName>
</protein>
<organism evidence="2 3">
    <name type="scientific">Paludibacterium paludis</name>
    <dbReference type="NCBI Taxonomy" id="1225769"/>
    <lineage>
        <taxon>Bacteria</taxon>
        <taxon>Pseudomonadati</taxon>
        <taxon>Pseudomonadota</taxon>
        <taxon>Betaproteobacteria</taxon>
        <taxon>Neisseriales</taxon>
        <taxon>Chromobacteriaceae</taxon>
        <taxon>Paludibacterium</taxon>
    </lineage>
</organism>
<evidence type="ECO:0000313" key="2">
    <source>
        <dbReference type="EMBL" id="GGY03877.1"/>
    </source>
</evidence>
<accession>A0A918NXA7</accession>
<reference evidence="2" key="2">
    <citation type="submission" date="2020-09" db="EMBL/GenBank/DDBJ databases">
        <authorList>
            <person name="Sun Q."/>
            <person name="Kim S."/>
        </authorList>
    </citation>
    <scope>NUCLEOTIDE SEQUENCE</scope>
    <source>
        <strain evidence="2">KCTC 32182</strain>
    </source>
</reference>
<feature type="region of interest" description="Disordered" evidence="1">
    <location>
        <begin position="1"/>
        <end position="23"/>
    </location>
</feature>